<feature type="domain" description="Ribosomal protein eL8/eL30/eS12/Gadd45" evidence="1">
    <location>
        <begin position="6"/>
        <end position="88"/>
    </location>
</feature>
<keyword evidence="3" id="KW-1185">Reference proteome</keyword>
<organism evidence="2 3">
    <name type="scientific">Companilactobacillus nuruki</name>
    <dbReference type="NCBI Taxonomy" id="1993540"/>
    <lineage>
        <taxon>Bacteria</taxon>
        <taxon>Bacillati</taxon>
        <taxon>Bacillota</taxon>
        <taxon>Bacilli</taxon>
        <taxon>Lactobacillales</taxon>
        <taxon>Lactobacillaceae</taxon>
        <taxon>Companilactobacillus</taxon>
    </lineage>
</organism>
<dbReference type="AlphaFoldDB" id="A0A2N7AXD2"/>
<dbReference type="InterPro" id="IPR029064">
    <property type="entry name" value="Ribosomal_eL30-like_sf"/>
</dbReference>
<dbReference type="SUPFAM" id="SSF55315">
    <property type="entry name" value="L30e-like"/>
    <property type="match status" value="1"/>
</dbReference>
<dbReference type="EMBL" id="NIPR01000003">
    <property type="protein sequence ID" value="PMD73504.1"/>
    <property type="molecule type" value="Genomic_DNA"/>
</dbReference>
<comment type="caution">
    <text evidence="2">The sequence shown here is derived from an EMBL/GenBank/DDBJ whole genome shotgun (WGS) entry which is preliminary data.</text>
</comment>
<accession>A0A2N7AXD2</accession>
<sequence>MNNAFLNLLGLAVRARKVISGTELTINGVRSSEVKLVIMASDCSNRTKKDLHNKASYYNVPVVDTLNSSEIKTAIGKDRKVMGITDLGFAKRLEEIMDN</sequence>
<dbReference type="OrthoDB" id="9794863at2"/>
<dbReference type="Gene3D" id="3.30.1330.30">
    <property type="match status" value="1"/>
</dbReference>
<dbReference type="RefSeq" id="WP_102195184.1">
    <property type="nucleotide sequence ID" value="NZ_NIPR01000003.1"/>
</dbReference>
<dbReference type="Proteomes" id="UP000235649">
    <property type="component" value="Unassembled WGS sequence"/>
</dbReference>
<evidence type="ECO:0000313" key="3">
    <source>
        <dbReference type="Proteomes" id="UP000235649"/>
    </source>
</evidence>
<protein>
    <submittedName>
        <fullName evidence="2">50S ribosomal protein L7</fullName>
    </submittedName>
</protein>
<evidence type="ECO:0000313" key="2">
    <source>
        <dbReference type="EMBL" id="PMD73504.1"/>
    </source>
</evidence>
<reference evidence="2 3" key="1">
    <citation type="submission" date="2017-05" db="EMBL/GenBank/DDBJ databases">
        <title>Lactobacillus nurukis nov., sp. nov., isolated from nuruk.</title>
        <authorList>
            <person name="Kim S.-J."/>
        </authorList>
    </citation>
    <scope>NUCLEOTIDE SEQUENCE [LARGE SCALE GENOMIC DNA]</scope>
    <source>
        <strain evidence="2 3">SYF10-1a</strain>
    </source>
</reference>
<name>A0A2N7AXD2_9LACO</name>
<keyword evidence="2" id="KW-0689">Ribosomal protein</keyword>
<gene>
    <name evidence="2" type="ORF">CBP76_01615</name>
</gene>
<dbReference type="InterPro" id="IPR004038">
    <property type="entry name" value="Ribosomal_eL8/eL30/eS12/Gad45"/>
</dbReference>
<keyword evidence="2" id="KW-0687">Ribonucleoprotein</keyword>
<dbReference type="GO" id="GO:0005840">
    <property type="term" value="C:ribosome"/>
    <property type="evidence" value="ECO:0007669"/>
    <property type="project" value="UniProtKB-KW"/>
</dbReference>
<proteinExistence type="predicted"/>
<evidence type="ECO:0000259" key="1">
    <source>
        <dbReference type="Pfam" id="PF01248"/>
    </source>
</evidence>
<dbReference type="Pfam" id="PF01248">
    <property type="entry name" value="Ribosomal_L7Ae"/>
    <property type="match status" value="1"/>
</dbReference>